<dbReference type="EMBL" id="BGPR01001552">
    <property type="protein sequence ID" value="GBM56574.1"/>
    <property type="molecule type" value="Genomic_DNA"/>
</dbReference>
<sequence length="106" mass="12084">MLLRSLLGNPARMLLSYFKQDRSGVTNRTAPATSDNPTDATTFYCITDYFGPTGKRIAWGDHQKRTTPVNTKPPSVGTVIYRCDFWWRTPNKFQAKGKSQPKREIN</sequence>
<evidence type="ECO:0000313" key="2">
    <source>
        <dbReference type="Proteomes" id="UP000499080"/>
    </source>
</evidence>
<gene>
    <name evidence="1" type="ORF">AVEN_89566_1</name>
</gene>
<accession>A0A4Y2GWU7</accession>
<proteinExistence type="predicted"/>
<evidence type="ECO:0000313" key="1">
    <source>
        <dbReference type="EMBL" id="GBM56574.1"/>
    </source>
</evidence>
<keyword evidence="2" id="KW-1185">Reference proteome</keyword>
<reference evidence="1 2" key="1">
    <citation type="journal article" date="2019" name="Sci. Rep.">
        <title>Orb-weaving spider Araneus ventricosus genome elucidates the spidroin gene catalogue.</title>
        <authorList>
            <person name="Kono N."/>
            <person name="Nakamura H."/>
            <person name="Ohtoshi R."/>
            <person name="Moran D.A.P."/>
            <person name="Shinohara A."/>
            <person name="Yoshida Y."/>
            <person name="Fujiwara M."/>
            <person name="Mori M."/>
            <person name="Tomita M."/>
            <person name="Arakawa K."/>
        </authorList>
    </citation>
    <scope>NUCLEOTIDE SEQUENCE [LARGE SCALE GENOMIC DNA]</scope>
</reference>
<dbReference type="Proteomes" id="UP000499080">
    <property type="component" value="Unassembled WGS sequence"/>
</dbReference>
<name>A0A4Y2GWU7_ARAVE</name>
<comment type="caution">
    <text evidence="1">The sequence shown here is derived from an EMBL/GenBank/DDBJ whole genome shotgun (WGS) entry which is preliminary data.</text>
</comment>
<protein>
    <submittedName>
        <fullName evidence="1">Uncharacterized protein</fullName>
    </submittedName>
</protein>
<dbReference type="AlphaFoldDB" id="A0A4Y2GWU7"/>
<organism evidence="1 2">
    <name type="scientific">Araneus ventricosus</name>
    <name type="common">Orbweaver spider</name>
    <name type="synonym">Epeira ventricosa</name>
    <dbReference type="NCBI Taxonomy" id="182803"/>
    <lineage>
        <taxon>Eukaryota</taxon>
        <taxon>Metazoa</taxon>
        <taxon>Ecdysozoa</taxon>
        <taxon>Arthropoda</taxon>
        <taxon>Chelicerata</taxon>
        <taxon>Arachnida</taxon>
        <taxon>Araneae</taxon>
        <taxon>Araneomorphae</taxon>
        <taxon>Entelegynae</taxon>
        <taxon>Araneoidea</taxon>
        <taxon>Araneidae</taxon>
        <taxon>Araneus</taxon>
    </lineage>
</organism>